<dbReference type="AlphaFoldDB" id="A0AAN6GLR3"/>
<keyword evidence="10" id="KW-1185">Reference proteome</keyword>
<feature type="transmembrane region" description="Helical" evidence="8">
    <location>
        <begin position="30"/>
        <end position="51"/>
    </location>
</feature>
<feature type="compositionally biased region" description="Basic residues" evidence="7">
    <location>
        <begin position="401"/>
        <end position="417"/>
    </location>
</feature>
<evidence type="ECO:0000256" key="5">
    <source>
        <dbReference type="ARBA" id="ARBA00023034"/>
    </source>
</evidence>
<evidence type="ECO:0000256" key="8">
    <source>
        <dbReference type="SAM" id="Phobius"/>
    </source>
</evidence>
<feature type="compositionally biased region" description="Acidic residues" evidence="7">
    <location>
        <begin position="429"/>
        <end position="442"/>
    </location>
</feature>
<dbReference type="InterPro" id="IPR045891">
    <property type="entry name" value="ZIP9"/>
</dbReference>
<feature type="transmembrane region" description="Helical" evidence="8">
    <location>
        <begin position="72"/>
        <end position="90"/>
    </location>
</feature>
<feature type="region of interest" description="Disordered" evidence="7">
    <location>
        <begin position="385"/>
        <end position="446"/>
    </location>
</feature>
<dbReference type="PANTHER" id="PTHR16133:SF0">
    <property type="entry name" value="ZINC_IRON REGULATED TRANSPORTER-RELATED PROTEIN 102B, ISOFORM E"/>
    <property type="match status" value="1"/>
</dbReference>
<feature type="region of interest" description="Disordered" evidence="7">
    <location>
        <begin position="459"/>
        <end position="546"/>
    </location>
</feature>
<evidence type="ECO:0000256" key="2">
    <source>
        <dbReference type="ARBA" id="ARBA00004394"/>
    </source>
</evidence>
<organism evidence="9 10">
    <name type="scientific">Tilletia horrida</name>
    <dbReference type="NCBI Taxonomy" id="155126"/>
    <lineage>
        <taxon>Eukaryota</taxon>
        <taxon>Fungi</taxon>
        <taxon>Dikarya</taxon>
        <taxon>Basidiomycota</taxon>
        <taxon>Ustilaginomycotina</taxon>
        <taxon>Exobasidiomycetes</taxon>
        <taxon>Tilletiales</taxon>
        <taxon>Tilletiaceae</taxon>
        <taxon>Tilletia</taxon>
    </lineage>
</organism>
<evidence type="ECO:0000256" key="6">
    <source>
        <dbReference type="ARBA" id="ARBA00023136"/>
    </source>
</evidence>
<dbReference type="Pfam" id="PF02535">
    <property type="entry name" value="Zip"/>
    <property type="match status" value="1"/>
</dbReference>
<accession>A0AAN6GLR3</accession>
<evidence type="ECO:0000256" key="7">
    <source>
        <dbReference type="SAM" id="MobiDB-lite"/>
    </source>
</evidence>
<comment type="caution">
    <text evidence="9">The sequence shown here is derived from an EMBL/GenBank/DDBJ whole genome shotgun (WGS) entry which is preliminary data.</text>
</comment>
<feature type="compositionally biased region" description="Low complexity" evidence="7">
    <location>
        <begin position="107"/>
        <end position="137"/>
    </location>
</feature>
<evidence type="ECO:0000313" key="9">
    <source>
        <dbReference type="EMBL" id="KAK0547716.1"/>
    </source>
</evidence>
<sequence>MTISTFFMGALPLFINLSHLQMILLQSLAAGLLLGAGITIVLPEGVANLYAHKPHSSNSSSSSKSKHSEYDPEHALGISVLVGFLLMYFVDRIFSSQHHHFQHHPHSSQSSQPHQQHQQPPPTSYSSSSAAASSSSSGGTPLRIAGFRLFFRGMSRTGSHEDGSLAGFSRASLTSLLGLVIHAFTDGIAMGATSLTSAAQLQQQVDATTSPTTLHVRHSDMAAQDSSDPASSLRLIVFLAIMLHKAPAALGLSTLLLSQGGSRLAILRAVALFALSTPIGALVTYGLGYWVLENGVVAAAAGGGGTGPINGGTIPPLDSRLVVRVATSLLAVTSRDAGGHGNDDHGAAAPPPPGGLSSKHIGIALTFSAGTFLYVAMHALGELMGGTPHPRPASSSEQGHHLRSRHFQQQRQGRQHQHTGYDSVRGHDEDDDDEQDGAGVDDEERRRRRWKRYDEEDPAIFDVEHENGGGGGGGGGGNNKREPHNPPSSSSSSVMGETKPRTRITSGGDHHHAAINASSDSSESPPPGRNARSGPEHERNSGKTPLGLELVKTALLLIGTATPRFLQGLTGGHGH</sequence>
<keyword evidence="4 8" id="KW-1133">Transmembrane helix</keyword>
<evidence type="ECO:0000256" key="4">
    <source>
        <dbReference type="ARBA" id="ARBA00022989"/>
    </source>
</evidence>
<reference evidence="9" key="1">
    <citation type="journal article" date="2023" name="PhytoFront">
        <title>Draft Genome Resources of Seven Strains of Tilletia horrida, Causal Agent of Kernel Smut of Rice.</title>
        <authorList>
            <person name="Khanal S."/>
            <person name="Antony Babu S."/>
            <person name="Zhou X.G."/>
        </authorList>
    </citation>
    <scope>NUCLEOTIDE SEQUENCE</scope>
    <source>
        <strain evidence="9">TX6</strain>
    </source>
</reference>
<dbReference type="InterPro" id="IPR003689">
    <property type="entry name" value="ZIP"/>
</dbReference>
<name>A0AAN6GLR3_9BASI</name>
<feature type="region of interest" description="Disordered" evidence="7">
    <location>
        <begin position="100"/>
        <end position="139"/>
    </location>
</feature>
<keyword evidence="3 8" id="KW-0812">Transmembrane</keyword>
<feature type="compositionally biased region" description="Basic and acidic residues" evidence="7">
    <location>
        <begin position="337"/>
        <end position="346"/>
    </location>
</feature>
<evidence type="ECO:0000313" key="10">
    <source>
        <dbReference type="Proteomes" id="UP001176517"/>
    </source>
</evidence>
<evidence type="ECO:0008006" key="11">
    <source>
        <dbReference type="Google" id="ProtNLM"/>
    </source>
</evidence>
<feature type="region of interest" description="Disordered" evidence="7">
    <location>
        <begin position="334"/>
        <end position="355"/>
    </location>
</feature>
<keyword evidence="6 8" id="KW-0472">Membrane</keyword>
<protein>
    <recommendedName>
        <fullName evidence="11">Zinc/iron permease</fullName>
    </recommendedName>
</protein>
<gene>
    <name evidence="9" type="ORF">OC846_004755</name>
</gene>
<dbReference type="EMBL" id="JAPDMZ010000154">
    <property type="protein sequence ID" value="KAK0547716.1"/>
    <property type="molecule type" value="Genomic_DNA"/>
</dbReference>
<dbReference type="GO" id="GO:0046873">
    <property type="term" value="F:metal ion transmembrane transporter activity"/>
    <property type="evidence" value="ECO:0007669"/>
    <property type="project" value="InterPro"/>
</dbReference>
<keyword evidence="5" id="KW-0333">Golgi apparatus</keyword>
<proteinExistence type="predicted"/>
<comment type="subcellular location">
    <subcellularLocation>
        <location evidence="1">Endomembrane system</location>
        <topology evidence="1">Multi-pass membrane protein</topology>
    </subcellularLocation>
    <subcellularLocation>
        <location evidence="2">Golgi apparatus membrane</location>
    </subcellularLocation>
</comment>
<dbReference type="PANTHER" id="PTHR16133">
    <property type="entry name" value="SOLUTE CARRIER FAMILY 39 ZINC TRANSPORTER , MEMBER 9-RELATED"/>
    <property type="match status" value="1"/>
</dbReference>
<evidence type="ECO:0000256" key="3">
    <source>
        <dbReference type="ARBA" id="ARBA00022692"/>
    </source>
</evidence>
<feature type="transmembrane region" description="Helical" evidence="8">
    <location>
        <begin position="269"/>
        <end position="292"/>
    </location>
</feature>
<dbReference type="GO" id="GO:0006829">
    <property type="term" value="P:zinc ion transport"/>
    <property type="evidence" value="ECO:0007669"/>
    <property type="project" value="InterPro"/>
</dbReference>
<dbReference type="Proteomes" id="UP001176517">
    <property type="component" value="Unassembled WGS sequence"/>
</dbReference>
<feature type="transmembrane region" description="Helical" evidence="8">
    <location>
        <begin position="235"/>
        <end position="257"/>
    </location>
</feature>
<dbReference type="GO" id="GO:0000139">
    <property type="term" value="C:Golgi membrane"/>
    <property type="evidence" value="ECO:0007669"/>
    <property type="project" value="UniProtKB-SubCell"/>
</dbReference>
<evidence type="ECO:0000256" key="1">
    <source>
        <dbReference type="ARBA" id="ARBA00004127"/>
    </source>
</evidence>
<feature type="compositionally biased region" description="Gly residues" evidence="7">
    <location>
        <begin position="468"/>
        <end position="478"/>
    </location>
</feature>